<dbReference type="InterPro" id="IPR015424">
    <property type="entry name" value="PyrdxlP-dep_Trfase"/>
</dbReference>
<accession>A0ABQ1S7Z5</accession>
<dbReference type="PIRSF" id="PIRSF001434">
    <property type="entry name" value="CGS"/>
    <property type="match status" value="1"/>
</dbReference>
<evidence type="ECO:0000256" key="6">
    <source>
        <dbReference type="RuleBase" id="RU362118"/>
    </source>
</evidence>
<protein>
    <submittedName>
        <fullName evidence="7">Cystathionine beta-lyase</fullName>
    </submittedName>
</protein>
<dbReference type="EMBL" id="BMKL01000001">
    <property type="protein sequence ID" value="GGD98166.1"/>
    <property type="molecule type" value="Genomic_DNA"/>
</dbReference>
<dbReference type="InterPro" id="IPR015421">
    <property type="entry name" value="PyrdxlP-dep_Trfase_major"/>
</dbReference>
<comment type="caution">
    <text evidence="7">The sequence shown here is derived from an EMBL/GenBank/DDBJ whole genome shotgun (WGS) entry which is preliminary data.</text>
</comment>
<dbReference type="Gene3D" id="3.40.640.10">
    <property type="entry name" value="Type I PLP-dependent aspartate aminotransferase-like (Major domain)"/>
    <property type="match status" value="1"/>
</dbReference>
<dbReference type="Pfam" id="PF01053">
    <property type="entry name" value="Cys_Met_Meta_PP"/>
    <property type="match status" value="1"/>
</dbReference>
<sequence>MAKRNAHGRGTRLVEAGRRVEWTGPVVNPPVWRASTHLYADTAALDECKHHNADGHFFYGRRGAPTQWALADALTSLESGAVGTVLYPSGVAAIAGALLAVLKPGDVLLVTDNAYEPTRAMARGLLARMGIEARFFDPLDLAAFPERFCERTKAVMLESPGSLTMEVCDVPALAAAARERGAATIMDNTWAGPLGFQPLAHGCDISVMSLTKHVGGHSDLMMGSASAGEKWHARLRQTAQALGHVVSPDDASLALRGLRTMGVRLERSTASALAIAQWLRQRAEVAHVLCPMLPCSPGHDLWQRDFTGGCGLLSFVLAGSDEPARSRFIDALELFGIGFSWGGFESLVTPFDPAPIRSRTNWPPPGWQQADRLGVRLSIGLEDTADLVADLDRAFAAMEPR</sequence>
<dbReference type="Gene3D" id="3.90.1150.10">
    <property type="entry name" value="Aspartate Aminotransferase, domain 1"/>
    <property type="match status" value="1"/>
</dbReference>
<organism evidence="7 8">
    <name type="scientific">Tsuneonella deserti</name>
    <dbReference type="NCBI Taxonomy" id="2035528"/>
    <lineage>
        <taxon>Bacteria</taxon>
        <taxon>Pseudomonadati</taxon>
        <taxon>Pseudomonadota</taxon>
        <taxon>Alphaproteobacteria</taxon>
        <taxon>Sphingomonadales</taxon>
        <taxon>Erythrobacteraceae</taxon>
        <taxon>Tsuneonella</taxon>
    </lineage>
</organism>
<comment type="cofactor">
    <cofactor evidence="1 6">
        <name>pyridoxal 5'-phosphate</name>
        <dbReference type="ChEBI" id="CHEBI:597326"/>
    </cofactor>
</comment>
<keyword evidence="4" id="KW-0456">Lyase</keyword>
<proteinExistence type="inferred from homology"/>
<dbReference type="InterPro" id="IPR006233">
    <property type="entry name" value="Cys_b_lyase_bac"/>
</dbReference>
<dbReference type="RefSeq" id="WP_188644776.1">
    <property type="nucleotide sequence ID" value="NZ_BMKL01000001.1"/>
</dbReference>
<dbReference type="SUPFAM" id="SSF53383">
    <property type="entry name" value="PLP-dependent transferases"/>
    <property type="match status" value="1"/>
</dbReference>
<dbReference type="PANTHER" id="PTHR43500">
    <property type="entry name" value="CYSTATHIONINE BETA-LYASE-RELATED"/>
    <property type="match status" value="1"/>
</dbReference>
<dbReference type="PANTHER" id="PTHR43500:SF1">
    <property type="entry name" value="CYSTATHIONINE BETA-LYASE-RELATED"/>
    <property type="match status" value="1"/>
</dbReference>
<dbReference type="InterPro" id="IPR015422">
    <property type="entry name" value="PyrdxlP-dep_Trfase_small"/>
</dbReference>
<keyword evidence="8" id="KW-1185">Reference proteome</keyword>
<keyword evidence="3 6" id="KW-0663">Pyridoxal phosphate</keyword>
<comment type="similarity">
    <text evidence="2 6">Belongs to the trans-sulfuration enzymes family.</text>
</comment>
<reference evidence="8" key="1">
    <citation type="journal article" date="2019" name="Int. J. Syst. Evol. Microbiol.">
        <title>The Global Catalogue of Microorganisms (GCM) 10K type strain sequencing project: providing services to taxonomists for standard genome sequencing and annotation.</title>
        <authorList>
            <consortium name="The Broad Institute Genomics Platform"/>
            <consortium name="The Broad Institute Genome Sequencing Center for Infectious Disease"/>
            <person name="Wu L."/>
            <person name="Ma J."/>
        </authorList>
    </citation>
    <scope>NUCLEOTIDE SEQUENCE [LARGE SCALE GENOMIC DNA]</scope>
    <source>
        <strain evidence="8">CGMCC 1.15959</strain>
    </source>
</reference>
<dbReference type="InterPro" id="IPR000277">
    <property type="entry name" value="Cys/Met-Metab_PyrdxlP-dep_enz"/>
</dbReference>
<evidence type="ECO:0000256" key="1">
    <source>
        <dbReference type="ARBA" id="ARBA00001933"/>
    </source>
</evidence>
<evidence type="ECO:0000256" key="5">
    <source>
        <dbReference type="ARBA" id="ARBA00047517"/>
    </source>
</evidence>
<dbReference type="Proteomes" id="UP000619041">
    <property type="component" value="Unassembled WGS sequence"/>
</dbReference>
<evidence type="ECO:0000256" key="3">
    <source>
        <dbReference type="ARBA" id="ARBA00022898"/>
    </source>
</evidence>
<gene>
    <name evidence="7" type="ORF">GCM10011515_17460</name>
</gene>
<dbReference type="NCBIfam" id="TIGR01324">
    <property type="entry name" value="cysta_beta_ly_B"/>
    <property type="match status" value="1"/>
</dbReference>
<evidence type="ECO:0000313" key="7">
    <source>
        <dbReference type="EMBL" id="GGD98166.1"/>
    </source>
</evidence>
<evidence type="ECO:0000256" key="4">
    <source>
        <dbReference type="ARBA" id="ARBA00023239"/>
    </source>
</evidence>
<comment type="catalytic activity">
    <reaction evidence="5">
        <text>L,L-cystathionine + H2O = L-homocysteine + pyruvate + NH4(+)</text>
        <dbReference type="Rhea" id="RHEA:13965"/>
        <dbReference type="ChEBI" id="CHEBI:15361"/>
        <dbReference type="ChEBI" id="CHEBI:15377"/>
        <dbReference type="ChEBI" id="CHEBI:28938"/>
        <dbReference type="ChEBI" id="CHEBI:58161"/>
        <dbReference type="ChEBI" id="CHEBI:58199"/>
    </reaction>
</comment>
<evidence type="ECO:0000313" key="8">
    <source>
        <dbReference type="Proteomes" id="UP000619041"/>
    </source>
</evidence>
<evidence type="ECO:0000256" key="2">
    <source>
        <dbReference type="ARBA" id="ARBA00009077"/>
    </source>
</evidence>
<name>A0ABQ1S7Z5_9SPHN</name>